<dbReference type="EMBL" id="JARULZ010000002">
    <property type="protein sequence ID" value="MEH0638829.1"/>
    <property type="molecule type" value="Genomic_DNA"/>
</dbReference>
<evidence type="ECO:0000313" key="2">
    <source>
        <dbReference type="EMBL" id="MEH0638829.1"/>
    </source>
</evidence>
<sequence>MPGLRVSRKVRRTLGVTLAALGLAAGANLATATPGSAAAAISCSGWGHSNKDAGAGISLGTYALKVGPYAACGNVGGGQTYYGTYLYYHCHVRNEYGNTWTYARIANTQTHGWFSDANLELNPDGQTRGAIAPC</sequence>
<organism evidence="2 3">
    <name type="scientific">Streptomyces bottropensis</name>
    <dbReference type="NCBI Taxonomy" id="42235"/>
    <lineage>
        <taxon>Bacteria</taxon>
        <taxon>Bacillati</taxon>
        <taxon>Actinomycetota</taxon>
        <taxon>Actinomycetes</taxon>
        <taxon>Kitasatosporales</taxon>
        <taxon>Streptomycetaceae</taxon>
        <taxon>Streptomyces</taxon>
    </lineage>
</organism>
<protein>
    <submittedName>
        <fullName evidence="2">SH3 domain-containing protein</fullName>
    </submittedName>
</protein>
<gene>
    <name evidence="2" type="ORF">QBA35_37260</name>
</gene>
<evidence type="ECO:0000313" key="3">
    <source>
        <dbReference type="Proteomes" id="UP001310290"/>
    </source>
</evidence>
<proteinExistence type="predicted"/>
<evidence type="ECO:0000256" key="1">
    <source>
        <dbReference type="SAM" id="SignalP"/>
    </source>
</evidence>
<accession>A0ABU8AYT0</accession>
<dbReference type="RefSeq" id="WP_334661456.1">
    <property type="nucleotide sequence ID" value="NZ_JARULZ010000002.1"/>
</dbReference>
<feature type="signal peptide" evidence="1">
    <location>
        <begin position="1"/>
        <end position="32"/>
    </location>
</feature>
<reference evidence="2" key="1">
    <citation type="submission" date="2023-04" db="EMBL/GenBank/DDBJ databases">
        <title>Genomic diversity of scab-causing Streptomyces spp. in the province of Quebec, Canada.</title>
        <authorList>
            <person name="Biessy A."/>
            <person name="Cadieux M."/>
            <person name="Ciotola M."/>
            <person name="Filion M."/>
        </authorList>
    </citation>
    <scope>NUCLEOTIDE SEQUENCE</scope>
    <source>
        <strain evidence="2">B21-115</strain>
    </source>
</reference>
<feature type="chain" id="PRO_5047063418" evidence="1">
    <location>
        <begin position="33"/>
        <end position="134"/>
    </location>
</feature>
<keyword evidence="1" id="KW-0732">Signal</keyword>
<name>A0ABU8AYT0_9ACTN</name>
<dbReference type="Proteomes" id="UP001310290">
    <property type="component" value="Unassembled WGS sequence"/>
</dbReference>
<comment type="caution">
    <text evidence="2">The sequence shown here is derived from an EMBL/GenBank/DDBJ whole genome shotgun (WGS) entry which is preliminary data.</text>
</comment>
<keyword evidence="3" id="KW-1185">Reference proteome</keyword>